<dbReference type="EMBL" id="BAABZQ010000001">
    <property type="protein sequence ID" value="GAA6503069.1"/>
    <property type="molecule type" value="Genomic_DNA"/>
</dbReference>
<protein>
    <submittedName>
        <fullName evidence="1">Uncharacterized protein</fullName>
    </submittedName>
</protein>
<organism evidence="1 2">
    <name type="scientific">Blautia parvula</name>
    <dbReference type="NCBI Taxonomy" id="2877527"/>
    <lineage>
        <taxon>Bacteria</taxon>
        <taxon>Bacillati</taxon>
        <taxon>Bacillota</taxon>
        <taxon>Clostridia</taxon>
        <taxon>Lachnospirales</taxon>
        <taxon>Lachnospiraceae</taxon>
        <taxon>Blautia</taxon>
    </lineage>
</organism>
<reference evidence="1 2" key="1">
    <citation type="submission" date="2024-04" db="EMBL/GenBank/DDBJ databases">
        <title>Defined microbial consortia suppress multidrug-resistant proinflammatory Enterobacteriaceae via ecological control.</title>
        <authorList>
            <person name="Furuichi M."/>
            <person name="Kawaguchi T."/>
            <person name="Pust M."/>
            <person name="Yasuma K."/>
            <person name="Plichta D."/>
            <person name="Hasegawa N."/>
            <person name="Ohya T."/>
            <person name="Bhattarai S."/>
            <person name="Sasajima S."/>
            <person name="Aoto Y."/>
            <person name="Tuganbaev T."/>
            <person name="Yaginuma M."/>
            <person name="Ueda M."/>
            <person name="Okahashi N."/>
            <person name="Amafuji K."/>
            <person name="Kiridooshi Y."/>
            <person name="Sugita K."/>
            <person name="Strazar M."/>
            <person name="Skelly A."/>
            <person name="Suda W."/>
            <person name="Hattori M."/>
            <person name="Nakamoto N."/>
            <person name="Caballero S."/>
            <person name="Norman J."/>
            <person name="Olle B."/>
            <person name="Tanoue T."/>
            <person name="Arita M."/>
            <person name="Bucci V."/>
            <person name="Atarashi K."/>
            <person name="Xavier R."/>
            <person name="Honda K."/>
        </authorList>
    </citation>
    <scope>NUCLEOTIDE SEQUENCE [LARGE SCALE GENOMIC DNA]</scope>
    <source>
        <strain evidence="2">k34-0107-D12</strain>
    </source>
</reference>
<evidence type="ECO:0000313" key="1">
    <source>
        <dbReference type="EMBL" id="GAA6503069.1"/>
    </source>
</evidence>
<evidence type="ECO:0000313" key="2">
    <source>
        <dbReference type="Proteomes" id="UP001600941"/>
    </source>
</evidence>
<keyword evidence="2" id="KW-1185">Reference proteome</keyword>
<name>A0ABQ0C2P4_9FIRM</name>
<proteinExistence type="predicted"/>
<gene>
    <name evidence="1" type="ORF">K340107D12_58850</name>
</gene>
<accession>A0ABQ0C2P4</accession>
<dbReference type="Proteomes" id="UP001600941">
    <property type="component" value="Unassembled WGS sequence"/>
</dbReference>
<sequence>MEGEFYSDKNKLVYDLSLICVNQCLQDIQPASMDEACKNSIDAFEKAYSKISALIEPVVERLNTK</sequence>
<comment type="caution">
    <text evidence="1">The sequence shown here is derived from an EMBL/GenBank/DDBJ whole genome shotgun (WGS) entry which is preliminary data.</text>
</comment>